<dbReference type="PANTHER" id="PTHR33306:SF41">
    <property type="entry name" value="PROTEIN, PUTATIVE-RELATED"/>
    <property type="match status" value="1"/>
</dbReference>
<keyword evidence="1" id="KW-1133">Transmembrane helix</keyword>
<keyword evidence="2" id="KW-1185">Reference proteome</keyword>
<gene>
    <name evidence="3" type="primary">LOC101503643</name>
</gene>
<accession>A0A1S2YHQ1</accession>
<keyword evidence="1" id="KW-0812">Transmembrane</keyword>
<dbReference type="Proteomes" id="UP000087171">
    <property type="component" value="Chromosome Ca6"/>
</dbReference>
<name>A0A1S2YHQ1_CICAR</name>
<proteinExistence type="predicted"/>
<reference evidence="3" key="2">
    <citation type="submission" date="2025-08" db="UniProtKB">
        <authorList>
            <consortium name="RefSeq"/>
        </authorList>
    </citation>
    <scope>IDENTIFICATION</scope>
    <source>
        <tissue evidence="3">Etiolated seedlings</tissue>
    </source>
</reference>
<dbReference type="OrthoDB" id="1935034at2759"/>
<evidence type="ECO:0000256" key="1">
    <source>
        <dbReference type="SAM" id="Phobius"/>
    </source>
</evidence>
<sequence length="131" mass="14427">MASVVNETSDSESHKGWMSLSTISTPPLQLVAIIGIVMFLLWTSSYVNMQTTSTTINFFLLFLSLVITLIAQFARYVAPTSNVITLEGGDGGQSTWGSVALLMLLLVYISNRLHPIFVIAIVFLYMYILSV</sequence>
<protein>
    <submittedName>
        <fullName evidence="3">Uncharacterized protein LOC101503643</fullName>
    </submittedName>
</protein>
<feature type="transmembrane region" description="Helical" evidence="1">
    <location>
        <begin position="98"/>
        <end position="128"/>
    </location>
</feature>
<dbReference type="PaxDb" id="3827-XP_004504727.1"/>
<feature type="transmembrane region" description="Helical" evidence="1">
    <location>
        <begin position="59"/>
        <end position="78"/>
    </location>
</feature>
<evidence type="ECO:0000313" key="2">
    <source>
        <dbReference type="Proteomes" id="UP000087171"/>
    </source>
</evidence>
<feature type="transmembrane region" description="Helical" evidence="1">
    <location>
        <begin position="28"/>
        <end position="47"/>
    </location>
</feature>
<keyword evidence="1" id="KW-0472">Membrane</keyword>
<dbReference type="AlphaFoldDB" id="A0A1S2YHQ1"/>
<reference evidence="2" key="1">
    <citation type="journal article" date="2013" name="Nat. Biotechnol.">
        <title>Draft genome sequence of chickpea (Cicer arietinum) provides a resource for trait improvement.</title>
        <authorList>
            <person name="Varshney R.K."/>
            <person name="Song C."/>
            <person name="Saxena R.K."/>
            <person name="Azam S."/>
            <person name="Yu S."/>
            <person name="Sharpe A.G."/>
            <person name="Cannon S."/>
            <person name="Baek J."/>
            <person name="Rosen B.D."/>
            <person name="Tar'an B."/>
            <person name="Millan T."/>
            <person name="Zhang X."/>
            <person name="Ramsay L.D."/>
            <person name="Iwata A."/>
            <person name="Wang Y."/>
            <person name="Nelson W."/>
            <person name="Farmer A.D."/>
            <person name="Gaur P.M."/>
            <person name="Soderlund C."/>
            <person name="Penmetsa R.V."/>
            <person name="Xu C."/>
            <person name="Bharti A.K."/>
            <person name="He W."/>
            <person name="Winter P."/>
            <person name="Zhao S."/>
            <person name="Hane J.K."/>
            <person name="Carrasquilla-Garcia N."/>
            <person name="Condie J.A."/>
            <person name="Upadhyaya H.D."/>
            <person name="Luo M.C."/>
            <person name="Thudi M."/>
            <person name="Gowda C.L."/>
            <person name="Singh N.P."/>
            <person name="Lichtenzveig J."/>
            <person name="Gali K.K."/>
            <person name="Rubio J."/>
            <person name="Nadarajan N."/>
            <person name="Dolezel J."/>
            <person name="Bansal K.C."/>
            <person name="Xu X."/>
            <person name="Edwards D."/>
            <person name="Zhang G."/>
            <person name="Kahl G."/>
            <person name="Gil J."/>
            <person name="Singh K.B."/>
            <person name="Datta S.K."/>
            <person name="Jackson S.A."/>
            <person name="Wang J."/>
            <person name="Cook D.R."/>
        </authorList>
    </citation>
    <scope>NUCLEOTIDE SEQUENCE [LARGE SCALE GENOMIC DNA]</scope>
    <source>
        <strain evidence="2">cv. CDC Frontier</strain>
    </source>
</reference>
<organism evidence="2 3">
    <name type="scientific">Cicer arietinum</name>
    <name type="common">Chickpea</name>
    <name type="synonym">Garbanzo</name>
    <dbReference type="NCBI Taxonomy" id="3827"/>
    <lineage>
        <taxon>Eukaryota</taxon>
        <taxon>Viridiplantae</taxon>
        <taxon>Streptophyta</taxon>
        <taxon>Embryophyta</taxon>
        <taxon>Tracheophyta</taxon>
        <taxon>Spermatophyta</taxon>
        <taxon>Magnoliopsida</taxon>
        <taxon>eudicotyledons</taxon>
        <taxon>Gunneridae</taxon>
        <taxon>Pentapetalae</taxon>
        <taxon>rosids</taxon>
        <taxon>fabids</taxon>
        <taxon>Fabales</taxon>
        <taxon>Fabaceae</taxon>
        <taxon>Papilionoideae</taxon>
        <taxon>50 kb inversion clade</taxon>
        <taxon>NPAAA clade</taxon>
        <taxon>Hologalegina</taxon>
        <taxon>IRL clade</taxon>
        <taxon>Cicereae</taxon>
        <taxon>Cicer</taxon>
    </lineage>
</organism>
<dbReference type="PANTHER" id="PTHR33306">
    <property type="entry name" value="EXPRESSED PROTEIN-RELATED-RELATED"/>
    <property type="match status" value="1"/>
</dbReference>
<evidence type="ECO:0000313" key="3">
    <source>
        <dbReference type="RefSeq" id="XP_004504727.1"/>
    </source>
</evidence>
<dbReference type="RefSeq" id="XP_004504727.1">
    <property type="nucleotide sequence ID" value="XM_004504670.2"/>
</dbReference>